<comment type="caution">
    <text evidence="2">The sequence shown here is derived from an EMBL/GenBank/DDBJ whole genome shotgun (WGS) entry which is preliminary data.</text>
</comment>
<sequence length="192" mass="21900">MHNPSPQPVPLMTLRLHLRALKAEDAPALSAIMADPETLRYFNLAPFATLAACQAYVRALLLKQHQGQLVCWGIEQLDQRQLIGRIFLKNWRNDVPSAEVTYLLSRNAWGQGYMTEALTVVVAYCFEQTSLMCLEARCWKENQASARVLEKVGMRCEGPLPERYVAQGREPEVLLFRLQRTKSHGERCMANR</sequence>
<dbReference type="PROSITE" id="PS51186">
    <property type="entry name" value="GNAT"/>
    <property type="match status" value="1"/>
</dbReference>
<keyword evidence="2" id="KW-0808">Transferase</keyword>
<keyword evidence="3" id="KW-1185">Reference proteome</keyword>
<organism evidence="2 3">
    <name type="scientific">Ktedonobacter racemifer DSM 44963</name>
    <dbReference type="NCBI Taxonomy" id="485913"/>
    <lineage>
        <taxon>Bacteria</taxon>
        <taxon>Bacillati</taxon>
        <taxon>Chloroflexota</taxon>
        <taxon>Ktedonobacteria</taxon>
        <taxon>Ktedonobacterales</taxon>
        <taxon>Ktedonobacteraceae</taxon>
        <taxon>Ktedonobacter</taxon>
    </lineage>
</organism>
<evidence type="ECO:0000259" key="1">
    <source>
        <dbReference type="PROSITE" id="PS51186"/>
    </source>
</evidence>
<dbReference type="AlphaFoldDB" id="D6TPQ9"/>
<accession>D6TPQ9</accession>
<dbReference type="OrthoDB" id="9811523at2"/>
<dbReference type="RefSeq" id="WP_007909350.1">
    <property type="nucleotide sequence ID" value="NZ_ADVG01000002.1"/>
</dbReference>
<reference evidence="2 3" key="1">
    <citation type="journal article" date="2011" name="Stand. Genomic Sci.">
        <title>Non-contiguous finished genome sequence and contextual data of the filamentous soil bacterium Ktedonobacter racemifer type strain (SOSP1-21).</title>
        <authorList>
            <person name="Chang Y.J."/>
            <person name="Land M."/>
            <person name="Hauser L."/>
            <person name="Chertkov O."/>
            <person name="Del Rio T.G."/>
            <person name="Nolan M."/>
            <person name="Copeland A."/>
            <person name="Tice H."/>
            <person name="Cheng J.F."/>
            <person name="Lucas S."/>
            <person name="Han C."/>
            <person name="Goodwin L."/>
            <person name="Pitluck S."/>
            <person name="Ivanova N."/>
            <person name="Ovchinikova G."/>
            <person name="Pati A."/>
            <person name="Chen A."/>
            <person name="Palaniappan K."/>
            <person name="Mavromatis K."/>
            <person name="Liolios K."/>
            <person name="Brettin T."/>
            <person name="Fiebig A."/>
            <person name="Rohde M."/>
            <person name="Abt B."/>
            <person name="Goker M."/>
            <person name="Detter J.C."/>
            <person name="Woyke T."/>
            <person name="Bristow J."/>
            <person name="Eisen J.A."/>
            <person name="Markowitz V."/>
            <person name="Hugenholtz P."/>
            <person name="Kyrpides N.C."/>
            <person name="Klenk H.P."/>
            <person name="Lapidus A."/>
        </authorList>
    </citation>
    <scope>NUCLEOTIDE SEQUENCE [LARGE SCALE GENOMIC DNA]</scope>
    <source>
        <strain evidence="3">DSM 44963</strain>
    </source>
</reference>
<dbReference type="eggNOG" id="COG1670">
    <property type="taxonomic scope" value="Bacteria"/>
</dbReference>
<gene>
    <name evidence="2" type="ORF">Krac_6903</name>
</gene>
<feature type="domain" description="N-acetyltransferase" evidence="1">
    <location>
        <begin position="16"/>
        <end position="180"/>
    </location>
</feature>
<dbReference type="Pfam" id="PF13302">
    <property type="entry name" value="Acetyltransf_3"/>
    <property type="match status" value="1"/>
</dbReference>
<evidence type="ECO:0000313" key="2">
    <source>
        <dbReference type="EMBL" id="EFH85673.1"/>
    </source>
</evidence>
<dbReference type="GO" id="GO:0016747">
    <property type="term" value="F:acyltransferase activity, transferring groups other than amino-acyl groups"/>
    <property type="evidence" value="ECO:0007669"/>
    <property type="project" value="InterPro"/>
</dbReference>
<dbReference type="InterPro" id="IPR051531">
    <property type="entry name" value="N-acetyltransferase"/>
</dbReference>
<evidence type="ECO:0000313" key="3">
    <source>
        <dbReference type="Proteomes" id="UP000004508"/>
    </source>
</evidence>
<dbReference type="STRING" id="485913.Krac_6903"/>
<dbReference type="Proteomes" id="UP000004508">
    <property type="component" value="Unassembled WGS sequence"/>
</dbReference>
<dbReference type="InParanoid" id="D6TPQ9"/>
<dbReference type="EMBL" id="ADVG01000002">
    <property type="protein sequence ID" value="EFH85673.1"/>
    <property type="molecule type" value="Genomic_DNA"/>
</dbReference>
<name>D6TPQ9_KTERA</name>
<proteinExistence type="predicted"/>
<dbReference type="Gene3D" id="3.40.630.30">
    <property type="match status" value="1"/>
</dbReference>
<dbReference type="PANTHER" id="PTHR43792">
    <property type="entry name" value="GNAT FAMILY, PUTATIVE (AFU_ORTHOLOGUE AFUA_3G00765)-RELATED-RELATED"/>
    <property type="match status" value="1"/>
</dbReference>
<protein>
    <submittedName>
        <fullName evidence="2">GCN5-related N-acetyltransferase</fullName>
    </submittedName>
</protein>
<dbReference type="InterPro" id="IPR016181">
    <property type="entry name" value="Acyl_CoA_acyltransferase"/>
</dbReference>
<dbReference type="InterPro" id="IPR000182">
    <property type="entry name" value="GNAT_dom"/>
</dbReference>
<dbReference type="SUPFAM" id="SSF55729">
    <property type="entry name" value="Acyl-CoA N-acyltransferases (Nat)"/>
    <property type="match status" value="1"/>
</dbReference>